<dbReference type="PROSITE" id="PS51378">
    <property type="entry name" value="INVERT_DEFENSINS"/>
    <property type="match status" value="1"/>
</dbReference>
<evidence type="ECO:0000256" key="2">
    <source>
        <dbReference type="SAM" id="SignalP"/>
    </source>
</evidence>
<dbReference type="GO" id="GO:0051707">
    <property type="term" value="P:response to other organism"/>
    <property type="evidence" value="ECO:0007669"/>
    <property type="project" value="UniProtKB-ARBA"/>
</dbReference>
<feature type="chain" id="PRO_5043956245" description="Invertebrate defensins family profile domain-containing protein" evidence="2">
    <location>
        <begin position="23"/>
        <end position="94"/>
    </location>
</feature>
<dbReference type="EMBL" id="JANEYG010000003">
    <property type="protein sequence ID" value="KAJ8924008.1"/>
    <property type="molecule type" value="Genomic_DNA"/>
</dbReference>
<dbReference type="AlphaFoldDB" id="A0AAV8WBL8"/>
<gene>
    <name evidence="4" type="ORF">NQ315_006784</name>
</gene>
<evidence type="ECO:0000313" key="5">
    <source>
        <dbReference type="Proteomes" id="UP001159042"/>
    </source>
</evidence>
<reference evidence="4 5" key="1">
    <citation type="journal article" date="2023" name="Insect Mol. Biol.">
        <title>Genome sequencing provides insights into the evolution of gene families encoding plant cell wall-degrading enzymes in longhorned beetles.</title>
        <authorList>
            <person name="Shin N.R."/>
            <person name="Okamura Y."/>
            <person name="Kirsch R."/>
            <person name="Pauchet Y."/>
        </authorList>
    </citation>
    <scope>NUCLEOTIDE SEQUENCE [LARGE SCALE GENOMIC DNA]</scope>
    <source>
        <strain evidence="4">EAD_L_NR</strain>
    </source>
</reference>
<feature type="domain" description="Invertebrate defensins family profile" evidence="3">
    <location>
        <begin position="57"/>
        <end position="93"/>
    </location>
</feature>
<evidence type="ECO:0000256" key="1">
    <source>
        <dbReference type="ARBA" id="ARBA00023157"/>
    </source>
</evidence>
<evidence type="ECO:0000313" key="4">
    <source>
        <dbReference type="EMBL" id="KAJ8924008.1"/>
    </source>
</evidence>
<protein>
    <recommendedName>
        <fullName evidence="3">Invertebrate defensins family profile domain-containing protein</fullName>
    </recommendedName>
</protein>
<keyword evidence="1" id="KW-1015">Disulfide bond</keyword>
<evidence type="ECO:0000259" key="3">
    <source>
        <dbReference type="PROSITE" id="PS51378"/>
    </source>
</evidence>
<sequence>MKILFLFSVLLLVAIAVHGSTADAEDQGIESGLLHKTADFEEQVDSEQHTGLVRTKRYTCNILRSPPACALHCKLLGKRLGGRCIKGTCVCYRH</sequence>
<organism evidence="4 5">
    <name type="scientific">Exocentrus adspersus</name>
    <dbReference type="NCBI Taxonomy" id="1586481"/>
    <lineage>
        <taxon>Eukaryota</taxon>
        <taxon>Metazoa</taxon>
        <taxon>Ecdysozoa</taxon>
        <taxon>Arthropoda</taxon>
        <taxon>Hexapoda</taxon>
        <taxon>Insecta</taxon>
        <taxon>Pterygota</taxon>
        <taxon>Neoptera</taxon>
        <taxon>Endopterygota</taxon>
        <taxon>Coleoptera</taxon>
        <taxon>Polyphaga</taxon>
        <taxon>Cucujiformia</taxon>
        <taxon>Chrysomeloidea</taxon>
        <taxon>Cerambycidae</taxon>
        <taxon>Lamiinae</taxon>
        <taxon>Acanthocinini</taxon>
        <taxon>Exocentrus</taxon>
    </lineage>
</organism>
<name>A0AAV8WBL8_9CUCU</name>
<feature type="signal peptide" evidence="2">
    <location>
        <begin position="1"/>
        <end position="22"/>
    </location>
</feature>
<accession>A0AAV8WBL8</accession>
<dbReference type="GO" id="GO:0006952">
    <property type="term" value="P:defense response"/>
    <property type="evidence" value="ECO:0007669"/>
    <property type="project" value="InterPro"/>
</dbReference>
<comment type="caution">
    <text evidence="4">The sequence shown here is derived from an EMBL/GenBank/DDBJ whole genome shotgun (WGS) entry which is preliminary data.</text>
</comment>
<dbReference type="Pfam" id="PF01097">
    <property type="entry name" value="Defensin_2"/>
    <property type="match status" value="1"/>
</dbReference>
<dbReference type="Proteomes" id="UP001159042">
    <property type="component" value="Unassembled WGS sequence"/>
</dbReference>
<dbReference type="InterPro" id="IPR001542">
    <property type="entry name" value="Defensin_invertebrate/fungal"/>
</dbReference>
<proteinExistence type="predicted"/>
<keyword evidence="2" id="KW-0732">Signal</keyword>
<keyword evidence="5" id="KW-1185">Reference proteome</keyword>